<gene>
    <name evidence="4" type="ORF">PSALAMII_LOCUS12</name>
</gene>
<dbReference type="Gene3D" id="2.60.120.330">
    <property type="entry name" value="B-lactam Antibiotic, Isopenicillin N Synthase, Chain"/>
    <property type="match status" value="1"/>
</dbReference>
<dbReference type="GO" id="GO:0046872">
    <property type="term" value="F:metal ion binding"/>
    <property type="evidence" value="ECO:0007669"/>
    <property type="project" value="UniProtKB-KW"/>
</dbReference>
<name>A0A9W4MXP1_9EURO</name>
<dbReference type="Proteomes" id="UP001152592">
    <property type="component" value="Unassembled WGS sequence"/>
</dbReference>
<dbReference type="GO" id="GO:0044283">
    <property type="term" value="P:small molecule biosynthetic process"/>
    <property type="evidence" value="ECO:0007669"/>
    <property type="project" value="UniProtKB-ARBA"/>
</dbReference>
<comment type="similarity">
    <text evidence="1 2">Belongs to the iron/ascorbate-dependent oxidoreductase family.</text>
</comment>
<dbReference type="Pfam" id="PF03171">
    <property type="entry name" value="2OG-FeII_Oxy"/>
    <property type="match status" value="1"/>
</dbReference>
<dbReference type="PROSITE" id="PS51471">
    <property type="entry name" value="FE2OG_OXY"/>
    <property type="match status" value="1"/>
</dbReference>
<keyword evidence="2" id="KW-0560">Oxidoreductase</keyword>
<dbReference type="OrthoDB" id="1925334at2759"/>
<evidence type="ECO:0000313" key="5">
    <source>
        <dbReference type="Proteomes" id="UP001152592"/>
    </source>
</evidence>
<dbReference type="InterPro" id="IPR005123">
    <property type="entry name" value="Oxoglu/Fe-dep_dioxygenase_dom"/>
</dbReference>
<keyword evidence="2" id="KW-0479">Metal-binding</keyword>
<evidence type="ECO:0000313" key="4">
    <source>
        <dbReference type="EMBL" id="CAG8218167.1"/>
    </source>
</evidence>
<evidence type="ECO:0000259" key="3">
    <source>
        <dbReference type="PROSITE" id="PS51471"/>
    </source>
</evidence>
<organism evidence="4 5">
    <name type="scientific">Penicillium salamii</name>
    <dbReference type="NCBI Taxonomy" id="1612424"/>
    <lineage>
        <taxon>Eukaryota</taxon>
        <taxon>Fungi</taxon>
        <taxon>Dikarya</taxon>
        <taxon>Ascomycota</taxon>
        <taxon>Pezizomycotina</taxon>
        <taxon>Eurotiomycetes</taxon>
        <taxon>Eurotiomycetidae</taxon>
        <taxon>Eurotiales</taxon>
        <taxon>Aspergillaceae</taxon>
        <taxon>Penicillium</taxon>
    </lineage>
</organism>
<protein>
    <recommendedName>
        <fullName evidence="3">Fe2OG dioxygenase domain-containing protein</fullName>
    </recommendedName>
</protein>
<dbReference type="InterPro" id="IPR044861">
    <property type="entry name" value="IPNS-like_FE2OG_OXY"/>
</dbReference>
<dbReference type="InterPro" id="IPR027443">
    <property type="entry name" value="IPNS-like_sf"/>
</dbReference>
<dbReference type="Pfam" id="PF14226">
    <property type="entry name" value="DIOX_N"/>
    <property type="match status" value="1"/>
</dbReference>
<reference evidence="4" key="1">
    <citation type="submission" date="2021-07" db="EMBL/GenBank/DDBJ databases">
        <authorList>
            <person name="Branca A.L. A."/>
        </authorList>
    </citation>
    <scope>NUCLEOTIDE SEQUENCE</scope>
</reference>
<dbReference type="InterPro" id="IPR026992">
    <property type="entry name" value="DIOX_N"/>
</dbReference>
<sequence length="362" mass="39820">MTPDSPVQGASVPIARLDTISLAKVVANDRKEVNKMLMAFINDGFLYLSLDQVVSITADWDKVVDFMNSYFDQPLNKKMKDDRSSDTIGYEPCGTSAGVARDQVDSYESLKISKSQIDSLSGLTQSVEQDIALFQRFIENSHNATMTILGRLSSLFPNIMPFEAAHDASEKSKSTLAMFRYPRQEPNASLTADVASAGHNKHTDLGTLTFLLTREWGLQVLQASAADAGKDVWAFVEPRAGHAIINVGDSLRFLSGARLKSAVHRVVPVSRLDEHGCPVAEDVDTTNVLQGGHRHSIAYFLRPADKTVYHTSEDKPYTALEWHDKKFDTFRQSRDVQDALGIHTGGMEQGGMLVHTVASAAF</sequence>
<dbReference type="InterPro" id="IPR050231">
    <property type="entry name" value="Iron_ascorbate_oxido_reductase"/>
</dbReference>
<accession>A0A9W4MXP1</accession>
<dbReference type="PANTHER" id="PTHR47990">
    <property type="entry name" value="2-OXOGLUTARATE (2OG) AND FE(II)-DEPENDENT OXYGENASE SUPERFAMILY PROTEIN-RELATED"/>
    <property type="match status" value="1"/>
</dbReference>
<dbReference type="EMBL" id="CAJVPD010000002">
    <property type="protein sequence ID" value="CAG8218167.1"/>
    <property type="molecule type" value="Genomic_DNA"/>
</dbReference>
<comment type="caution">
    <text evidence="4">The sequence shown here is derived from an EMBL/GenBank/DDBJ whole genome shotgun (WGS) entry which is preliminary data.</text>
</comment>
<evidence type="ECO:0000256" key="2">
    <source>
        <dbReference type="RuleBase" id="RU003682"/>
    </source>
</evidence>
<keyword evidence="2" id="KW-0408">Iron</keyword>
<dbReference type="SUPFAM" id="SSF51197">
    <property type="entry name" value="Clavaminate synthase-like"/>
    <property type="match status" value="1"/>
</dbReference>
<evidence type="ECO:0000256" key="1">
    <source>
        <dbReference type="ARBA" id="ARBA00008056"/>
    </source>
</evidence>
<dbReference type="AlphaFoldDB" id="A0A9W4MXP1"/>
<feature type="domain" description="Fe2OG dioxygenase" evidence="3">
    <location>
        <begin position="171"/>
        <end position="303"/>
    </location>
</feature>
<proteinExistence type="inferred from homology"/>
<dbReference type="GO" id="GO:0016491">
    <property type="term" value="F:oxidoreductase activity"/>
    <property type="evidence" value="ECO:0007669"/>
    <property type="project" value="UniProtKB-KW"/>
</dbReference>